<evidence type="ECO:0000256" key="3">
    <source>
        <dbReference type="ARBA" id="ARBA00004887"/>
    </source>
</evidence>
<name>A0A1T4PX45_9BACT</name>
<keyword evidence="14" id="KW-1185">Reference proteome</keyword>
<comment type="pathway">
    <text evidence="3">Cofactor biosynthesis; riboflavin biosynthesis; riboflavin from 2-hydroxy-3-oxobutyl phosphate and 5-amino-6-(D-ribitylamino)uracil: step 2/2.</text>
</comment>
<dbReference type="PROSITE" id="PS51177">
    <property type="entry name" value="LUMAZINE_BIND"/>
    <property type="match status" value="2"/>
</dbReference>
<dbReference type="Gene3D" id="2.40.30.20">
    <property type="match status" value="2"/>
</dbReference>
<evidence type="ECO:0000256" key="10">
    <source>
        <dbReference type="NCBIfam" id="TIGR00187"/>
    </source>
</evidence>
<dbReference type="NCBIfam" id="NF006767">
    <property type="entry name" value="PRK09289.1"/>
    <property type="match status" value="1"/>
</dbReference>
<evidence type="ECO:0000256" key="9">
    <source>
        <dbReference type="ARBA" id="ARBA00022737"/>
    </source>
</evidence>
<dbReference type="InterPro" id="IPR017938">
    <property type="entry name" value="Riboflavin_synthase-like_b-brl"/>
</dbReference>
<dbReference type="InterPro" id="IPR001783">
    <property type="entry name" value="Lumazine-bd"/>
</dbReference>
<evidence type="ECO:0000256" key="11">
    <source>
        <dbReference type="PROSITE-ProRule" id="PRU00524"/>
    </source>
</evidence>
<evidence type="ECO:0000259" key="12">
    <source>
        <dbReference type="PROSITE" id="PS51177"/>
    </source>
</evidence>
<dbReference type="SUPFAM" id="SSF63380">
    <property type="entry name" value="Riboflavin synthase domain-like"/>
    <property type="match status" value="2"/>
</dbReference>
<dbReference type="RefSeq" id="WP_078790412.1">
    <property type="nucleotide sequence ID" value="NZ_FUWR01000011.1"/>
</dbReference>
<keyword evidence="7" id="KW-0686">Riboflavin biosynthesis</keyword>
<evidence type="ECO:0000256" key="6">
    <source>
        <dbReference type="ARBA" id="ARBA00013950"/>
    </source>
</evidence>
<evidence type="ECO:0000256" key="8">
    <source>
        <dbReference type="ARBA" id="ARBA00022679"/>
    </source>
</evidence>
<evidence type="ECO:0000313" key="13">
    <source>
        <dbReference type="EMBL" id="SJZ96092.1"/>
    </source>
</evidence>
<gene>
    <name evidence="13" type="ORF">SAMN02745119_02134</name>
</gene>
<dbReference type="GO" id="GO:0004746">
    <property type="term" value="F:riboflavin synthase activity"/>
    <property type="evidence" value="ECO:0007669"/>
    <property type="project" value="UniProtKB-UniRule"/>
</dbReference>
<dbReference type="InterPro" id="IPR026017">
    <property type="entry name" value="Lumazine-bd_dom"/>
</dbReference>
<dbReference type="GO" id="GO:0009231">
    <property type="term" value="P:riboflavin biosynthetic process"/>
    <property type="evidence" value="ECO:0007669"/>
    <property type="project" value="UniProtKB-KW"/>
</dbReference>
<protein>
    <recommendedName>
        <fullName evidence="6 10">Riboflavin synthase</fullName>
        <ecNumber evidence="5 10">2.5.1.9</ecNumber>
    </recommendedName>
</protein>
<evidence type="ECO:0000256" key="7">
    <source>
        <dbReference type="ARBA" id="ARBA00022619"/>
    </source>
</evidence>
<evidence type="ECO:0000256" key="4">
    <source>
        <dbReference type="ARBA" id="ARBA00011233"/>
    </source>
</evidence>
<evidence type="ECO:0000256" key="2">
    <source>
        <dbReference type="ARBA" id="ARBA00002803"/>
    </source>
</evidence>
<evidence type="ECO:0000256" key="1">
    <source>
        <dbReference type="ARBA" id="ARBA00000968"/>
    </source>
</evidence>
<dbReference type="PIRSF" id="PIRSF000498">
    <property type="entry name" value="Riboflavin_syn_A"/>
    <property type="match status" value="1"/>
</dbReference>
<feature type="domain" description="Lumazine-binding" evidence="12">
    <location>
        <begin position="1"/>
        <end position="96"/>
    </location>
</feature>
<dbReference type="FunFam" id="2.40.30.20:FF:000004">
    <property type="entry name" value="Riboflavin synthase, alpha subunit"/>
    <property type="match status" value="1"/>
</dbReference>
<keyword evidence="8" id="KW-0808">Transferase</keyword>
<dbReference type="STRING" id="115783.SAMN02745119_02134"/>
<evidence type="ECO:0000256" key="5">
    <source>
        <dbReference type="ARBA" id="ARBA00012827"/>
    </source>
</evidence>
<accession>A0A1T4PX45</accession>
<dbReference type="PANTHER" id="PTHR21098">
    <property type="entry name" value="RIBOFLAVIN SYNTHASE ALPHA CHAIN"/>
    <property type="match status" value="1"/>
</dbReference>
<dbReference type="Pfam" id="PF00677">
    <property type="entry name" value="Lum_binding"/>
    <property type="match status" value="2"/>
</dbReference>
<dbReference type="InterPro" id="IPR023366">
    <property type="entry name" value="ATP_synth_asu-like_sf"/>
</dbReference>
<comment type="function">
    <text evidence="2">Catalyzes the dismutation of two molecules of 6,7-dimethyl-8-ribityllumazine, resulting in the formation of riboflavin and 5-amino-6-(D-ribitylamino)uracil.</text>
</comment>
<dbReference type="AlphaFoldDB" id="A0A1T4PX45"/>
<comment type="subunit">
    <text evidence="4">Homotrimer.</text>
</comment>
<proteinExistence type="predicted"/>
<organism evidence="13 14">
    <name type="scientific">Trichlorobacter thiogenes</name>
    <dbReference type="NCBI Taxonomy" id="115783"/>
    <lineage>
        <taxon>Bacteria</taxon>
        <taxon>Pseudomonadati</taxon>
        <taxon>Thermodesulfobacteriota</taxon>
        <taxon>Desulfuromonadia</taxon>
        <taxon>Geobacterales</taxon>
        <taxon>Geobacteraceae</taxon>
        <taxon>Trichlorobacter</taxon>
    </lineage>
</organism>
<feature type="repeat" description="Lumazine-binding" evidence="11">
    <location>
        <begin position="1"/>
        <end position="96"/>
    </location>
</feature>
<dbReference type="PANTHER" id="PTHR21098:SF12">
    <property type="entry name" value="RIBOFLAVIN SYNTHASE"/>
    <property type="match status" value="1"/>
</dbReference>
<dbReference type="EC" id="2.5.1.9" evidence="5 10"/>
<feature type="repeat" description="Lumazine-binding" evidence="11">
    <location>
        <begin position="97"/>
        <end position="193"/>
    </location>
</feature>
<keyword evidence="9" id="KW-0677">Repeat</keyword>
<dbReference type="NCBIfam" id="NF009566">
    <property type="entry name" value="PRK13020.1"/>
    <property type="match status" value="1"/>
</dbReference>
<dbReference type="Proteomes" id="UP000190102">
    <property type="component" value="Unassembled WGS sequence"/>
</dbReference>
<dbReference type="FunFam" id="2.40.30.20:FF:000003">
    <property type="entry name" value="Riboflavin synthase, alpha subunit"/>
    <property type="match status" value="1"/>
</dbReference>
<sequence length="213" mass="22278">MFTGLIECTGRVVALRRGAERAVLEVAAPLPADEIRIGDSIAVNGACLTVIATQGDRFSFDVSPETVTRTTFAASQTGSPVNLERALRLGGRLDGHLVTGHIDCVGRLETRVSQGNAVVLGFSLPQEQARMLVEKGSVAIDGISLTVNSVTDSGFTVSIIPHTLEKTTLAGVGPGKEVNIETDVIGKYVARLVGPHAGSGGLTMEKLLQNGFI</sequence>
<dbReference type="EMBL" id="FUWR01000011">
    <property type="protein sequence ID" value="SJZ96092.1"/>
    <property type="molecule type" value="Genomic_DNA"/>
</dbReference>
<dbReference type="NCBIfam" id="TIGR00187">
    <property type="entry name" value="ribE"/>
    <property type="match status" value="1"/>
</dbReference>
<dbReference type="OrthoDB" id="9788537at2"/>
<comment type="catalytic activity">
    <reaction evidence="1">
        <text>2 6,7-dimethyl-8-(1-D-ribityl)lumazine + H(+) = 5-amino-6-(D-ribitylamino)uracil + riboflavin</text>
        <dbReference type="Rhea" id="RHEA:20772"/>
        <dbReference type="ChEBI" id="CHEBI:15378"/>
        <dbReference type="ChEBI" id="CHEBI:15934"/>
        <dbReference type="ChEBI" id="CHEBI:57986"/>
        <dbReference type="ChEBI" id="CHEBI:58201"/>
        <dbReference type="EC" id="2.5.1.9"/>
    </reaction>
</comment>
<reference evidence="14" key="1">
    <citation type="submission" date="2017-02" db="EMBL/GenBank/DDBJ databases">
        <authorList>
            <person name="Varghese N."/>
            <person name="Submissions S."/>
        </authorList>
    </citation>
    <scope>NUCLEOTIDE SEQUENCE [LARGE SCALE GENOMIC DNA]</scope>
    <source>
        <strain evidence="14">ATCC BAA-34</strain>
    </source>
</reference>
<feature type="domain" description="Lumazine-binding" evidence="12">
    <location>
        <begin position="97"/>
        <end position="193"/>
    </location>
</feature>
<evidence type="ECO:0000313" key="14">
    <source>
        <dbReference type="Proteomes" id="UP000190102"/>
    </source>
</evidence>
<dbReference type="CDD" id="cd00402">
    <property type="entry name" value="Riboflavin_synthase_like"/>
    <property type="match status" value="1"/>
</dbReference>